<feature type="region of interest" description="Disordered" evidence="1">
    <location>
        <begin position="1"/>
        <end position="77"/>
    </location>
</feature>
<reference evidence="2 3" key="1">
    <citation type="submission" date="2019-03" db="EMBL/GenBank/DDBJ databases">
        <title>Genome Sequencing and Assembly of Various Microbes Isolated from Partially Reclaimed Soil and Acid Mine Drainage (AMD) Site.</title>
        <authorList>
            <person name="Steinbock B."/>
            <person name="Bechtold R."/>
            <person name="Sevigny J.L."/>
            <person name="Thomas D."/>
            <person name="Cuthill L.R."/>
            <person name="Aveiro Johannsen E.J."/>
            <person name="Thomas K."/>
            <person name="Ghosh A."/>
        </authorList>
    </citation>
    <scope>NUCLEOTIDE SEQUENCE [LARGE SCALE GENOMIC DNA]</scope>
    <source>
        <strain evidence="2 3">F-B2</strain>
    </source>
</reference>
<protein>
    <submittedName>
        <fullName evidence="2">DUF2188 domain-containing protein</fullName>
    </submittedName>
</protein>
<dbReference type="Pfam" id="PF09954">
    <property type="entry name" value="DUF2188"/>
    <property type="match status" value="1"/>
</dbReference>
<dbReference type="Proteomes" id="UP000295633">
    <property type="component" value="Unassembled WGS sequence"/>
</dbReference>
<name>A0A4R5YPK5_9MICO</name>
<evidence type="ECO:0000313" key="3">
    <source>
        <dbReference type="Proteomes" id="UP000295633"/>
    </source>
</evidence>
<dbReference type="AlphaFoldDB" id="A0A4R5YPK5"/>
<dbReference type="InterPro" id="IPR018691">
    <property type="entry name" value="DUF2188"/>
</dbReference>
<comment type="caution">
    <text evidence="2">The sequence shown here is derived from an EMBL/GenBank/DDBJ whole genome shotgun (WGS) entry which is preliminary data.</text>
</comment>
<feature type="compositionally biased region" description="Basic and acidic residues" evidence="1">
    <location>
        <begin position="8"/>
        <end position="66"/>
    </location>
</feature>
<sequence>MGQGDVHTSYDDESGRWVNRREGNKRASDSHDTAADASKRGQDLARKTGSEWIKHRKSDGRVHDRNTYGNDPHPPNG</sequence>
<proteinExistence type="predicted"/>
<dbReference type="RefSeq" id="WP_133398513.1">
    <property type="nucleotide sequence ID" value="NZ_SMZX01000001.1"/>
</dbReference>
<gene>
    <name evidence="2" type="ORF">E2R54_02090</name>
</gene>
<dbReference type="EMBL" id="SMZX01000001">
    <property type="protein sequence ID" value="TDL45277.1"/>
    <property type="molecule type" value="Genomic_DNA"/>
</dbReference>
<accession>A0A4R5YPK5</accession>
<evidence type="ECO:0000256" key="1">
    <source>
        <dbReference type="SAM" id="MobiDB-lite"/>
    </source>
</evidence>
<organism evidence="2 3">
    <name type="scientific">Microbacterium oleivorans</name>
    <dbReference type="NCBI Taxonomy" id="273677"/>
    <lineage>
        <taxon>Bacteria</taxon>
        <taxon>Bacillati</taxon>
        <taxon>Actinomycetota</taxon>
        <taxon>Actinomycetes</taxon>
        <taxon>Micrococcales</taxon>
        <taxon>Microbacteriaceae</taxon>
        <taxon>Microbacterium</taxon>
    </lineage>
</organism>
<evidence type="ECO:0000313" key="2">
    <source>
        <dbReference type="EMBL" id="TDL45277.1"/>
    </source>
</evidence>